<dbReference type="PANTHER" id="PTHR18843">
    <property type="entry name" value="TORSIN-1A-INTERACTING PROTEIN"/>
    <property type="match status" value="1"/>
</dbReference>
<dbReference type="InterPro" id="IPR038599">
    <property type="entry name" value="LAP1C-like_C_sf"/>
</dbReference>
<dbReference type="AlphaFoldDB" id="A0A7G3AQ01"/>
<evidence type="ECO:0000256" key="1">
    <source>
        <dbReference type="ARBA" id="ARBA00004370"/>
    </source>
</evidence>
<dbReference type="EMBL" id="GITU01004820">
    <property type="protein sequence ID" value="MBC1173523.1"/>
    <property type="molecule type" value="Transcribed_RNA"/>
</dbReference>
<dbReference type="Gene3D" id="3.40.50.12190">
    <property type="match status" value="1"/>
</dbReference>
<evidence type="ECO:0000256" key="4">
    <source>
        <dbReference type="ARBA" id="ARBA00023136"/>
    </source>
</evidence>
<feature type="chain" id="PRO_5029016656" evidence="5">
    <location>
        <begin position="29"/>
        <end position="242"/>
    </location>
</feature>
<keyword evidence="2" id="KW-0812">Transmembrane</keyword>
<comment type="subcellular location">
    <subcellularLocation>
        <location evidence="1">Membrane</location>
    </subcellularLocation>
</comment>
<reference evidence="6" key="1">
    <citation type="journal article" date="2020" name="BMC">
        <title>Leishmania infection induces a limited differential gene expression in the sand fly midgut.</title>
        <authorList>
            <person name="Coutinho-Abreu I.V."/>
            <person name="Serafim T.D."/>
            <person name="Meneses C."/>
            <person name="Kamhawi S."/>
            <person name="Oliveira F."/>
            <person name="Valenzuela J.G."/>
        </authorList>
    </citation>
    <scope>NUCLEOTIDE SEQUENCE</scope>
    <source>
        <strain evidence="6">Jacobina</strain>
        <tissue evidence="6">Midgut</tissue>
    </source>
</reference>
<evidence type="ECO:0000256" key="5">
    <source>
        <dbReference type="SAM" id="SignalP"/>
    </source>
</evidence>
<name>A0A7G3AQ01_LUTLO</name>
<keyword evidence="4" id="KW-0472">Membrane</keyword>
<feature type="signal peptide" evidence="5">
    <location>
        <begin position="1"/>
        <end position="28"/>
    </location>
</feature>
<dbReference type="GO" id="GO:0016020">
    <property type="term" value="C:membrane"/>
    <property type="evidence" value="ECO:0007669"/>
    <property type="project" value="UniProtKB-SubCell"/>
</dbReference>
<dbReference type="InterPro" id="IPR008662">
    <property type="entry name" value="TOIP1/2"/>
</dbReference>
<evidence type="ECO:0000256" key="3">
    <source>
        <dbReference type="ARBA" id="ARBA00022989"/>
    </source>
</evidence>
<keyword evidence="5" id="KW-0732">Signal</keyword>
<dbReference type="GO" id="GO:0061024">
    <property type="term" value="P:membrane organization"/>
    <property type="evidence" value="ECO:0007669"/>
    <property type="project" value="TreeGrafter"/>
</dbReference>
<accession>A0A7G3AQ01</accession>
<dbReference type="GO" id="GO:0001671">
    <property type="term" value="F:ATPase activator activity"/>
    <property type="evidence" value="ECO:0007669"/>
    <property type="project" value="InterPro"/>
</dbReference>
<evidence type="ECO:0000313" key="6">
    <source>
        <dbReference type="EMBL" id="MBC1173523.1"/>
    </source>
</evidence>
<dbReference type="VEuPathDB" id="VectorBase:LLONM1_008921"/>
<sequence length="242" mass="27779">MDEYQFPLKLFYILPVLVFLHIVLQSDGLPPKPPDAISATREAFEIPQSCKDELQELKDEYPNQDATFWPALEYNLWSVLKDPPRPSIVTFLYNVSTSTTLLDKIVYTTHACMHPEMDPIVVNGMTFSESRTGGDFGVIIDKYKEALRRSRVMFVENLQDIPGLASRAFHDLCDSYNPIIDRYVVYFSLFYTRADWEESPNPNALASDLLKRRWDDEITADTAAALIARVTEAVLVLREKIY</sequence>
<proteinExistence type="predicted"/>
<protein>
    <submittedName>
        <fullName evidence="6">Putative secreted protein</fullName>
    </submittedName>
</protein>
<keyword evidence="3" id="KW-1133">Transmembrane helix</keyword>
<evidence type="ECO:0000256" key="2">
    <source>
        <dbReference type="ARBA" id="ARBA00022692"/>
    </source>
</evidence>
<organism evidence="6">
    <name type="scientific">Lutzomyia longipalpis</name>
    <name type="common">Sand fly</name>
    <dbReference type="NCBI Taxonomy" id="7200"/>
    <lineage>
        <taxon>Eukaryota</taxon>
        <taxon>Metazoa</taxon>
        <taxon>Ecdysozoa</taxon>
        <taxon>Arthropoda</taxon>
        <taxon>Hexapoda</taxon>
        <taxon>Insecta</taxon>
        <taxon>Pterygota</taxon>
        <taxon>Neoptera</taxon>
        <taxon>Endopterygota</taxon>
        <taxon>Diptera</taxon>
        <taxon>Nematocera</taxon>
        <taxon>Psychodoidea</taxon>
        <taxon>Psychodidae</taxon>
        <taxon>Lutzomyia</taxon>
        <taxon>Lutzomyia</taxon>
    </lineage>
</organism>
<dbReference type="PANTHER" id="PTHR18843:SF7">
    <property type="entry name" value="LAMINA-ASSOCIATED POLYPEPTIDE 1B ISOFORM 1-RELATED"/>
    <property type="match status" value="1"/>
</dbReference>